<evidence type="ECO:0000256" key="1">
    <source>
        <dbReference type="SAM" id="Phobius"/>
    </source>
</evidence>
<dbReference type="EMBL" id="JAXAVU010000013">
    <property type="protein sequence ID" value="MDX8146957.1"/>
    <property type="molecule type" value="Genomic_DNA"/>
</dbReference>
<feature type="transmembrane region" description="Helical" evidence="1">
    <location>
        <begin position="87"/>
        <end position="116"/>
    </location>
</feature>
<sequence length="231" mass="25313">MRDAIRAELLKARSGFWLLAVLAYAVLLPLAVWRFSGLDMTDTRMMLGCLAACPVAATFLGGYLVTRDYYYRSLERAVLLHRKVFLYAAKLVAGALSGLVTGLVGAFGWCLVTWLVLHDDFDTGPATWLTLAGCLAACTLAGVFGAAIGWILRDYYFAAGVSFLLPFAIELPLLFLRPSIARFLPNDAFAGLMRTPLPSLFPVWLSALIALLWVAAAAFAGLRLFERREIL</sequence>
<feature type="transmembrane region" description="Helical" evidence="1">
    <location>
        <begin position="155"/>
        <end position="176"/>
    </location>
</feature>
<feature type="transmembrane region" description="Helical" evidence="1">
    <location>
        <begin position="45"/>
        <end position="66"/>
    </location>
</feature>
<name>A0ABU4V6I4_9PSEU</name>
<evidence type="ECO:0000313" key="2">
    <source>
        <dbReference type="EMBL" id="MDX8146957.1"/>
    </source>
</evidence>
<dbReference type="Proteomes" id="UP001285352">
    <property type="component" value="Unassembled WGS sequence"/>
</dbReference>
<feature type="transmembrane region" description="Helical" evidence="1">
    <location>
        <begin position="12"/>
        <end position="33"/>
    </location>
</feature>
<feature type="transmembrane region" description="Helical" evidence="1">
    <location>
        <begin position="128"/>
        <end position="148"/>
    </location>
</feature>
<proteinExistence type="predicted"/>
<keyword evidence="1" id="KW-0812">Transmembrane</keyword>
<comment type="caution">
    <text evidence="2">The sequence shown here is derived from an EMBL/GenBank/DDBJ whole genome shotgun (WGS) entry which is preliminary data.</text>
</comment>
<dbReference type="RefSeq" id="WP_319979029.1">
    <property type="nucleotide sequence ID" value="NZ_JAXAVU010000013.1"/>
</dbReference>
<organism evidence="2 3">
    <name type="scientific">Lentzea sokolovensis</name>
    <dbReference type="NCBI Taxonomy" id="3095429"/>
    <lineage>
        <taxon>Bacteria</taxon>
        <taxon>Bacillati</taxon>
        <taxon>Actinomycetota</taxon>
        <taxon>Actinomycetes</taxon>
        <taxon>Pseudonocardiales</taxon>
        <taxon>Pseudonocardiaceae</taxon>
        <taxon>Lentzea</taxon>
    </lineage>
</organism>
<keyword evidence="3" id="KW-1185">Reference proteome</keyword>
<reference evidence="2 3" key="2">
    <citation type="submission" date="2023-11" db="EMBL/GenBank/DDBJ databases">
        <authorList>
            <person name="Lara A.C."/>
            <person name="Chronakova A."/>
        </authorList>
    </citation>
    <scope>NUCLEOTIDE SEQUENCE [LARGE SCALE GENOMIC DNA]</scope>
    <source>
        <strain evidence="2 3">BCCO 10_0061</strain>
    </source>
</reference>
<protein>
    <recommendedName>
        <fullName evidence="4">ABC transporter permease</fullName>
    </recommendedName>
</protein>
<feature type="transmembrane region" description="Helical" evidence="1">
    <location>
        <begin position="203"/>
        <end position="225"/>
    </location>
</feature>
<gene>
    <name evidence="2" type="ORF">SK854_32915</name>
</gene>
<keyword evidence="1" id="KW-1133">Transmembrane helix</keyword>
<accession>A0ABU4V6I4</accession>
<evidence type="ECO:0008006" key="4">
    <source>
        <dbReference type="Google" id="ProtNLM"/>
    </source>
</evidence>
<reference evidence="2 3" key="1">
    <citation type="submission" date="2023-11" db="EMBL/GenBank/DDBJ databases">
        <title>Lentzea sokolovensis, sp. nov., Lentzea kristufkii, sp. nov., and Lentzea miocenensis, sp. nov., rare actinobacteria from Sokolov Coal Basin, Miocene lacustrine sediment, Czech Republic.</title>
        <authorList>
            <person name="Lara A."/>
            <person name="Kotroba L."/>
            <person name="Nouioui I."/>
            <person name="Neumann-Schaal M."/>
            <person name="Mast Y."/>
            <person name="Chronakova A."/>
        </authorList>
    </citation>
    <scope>NUCLEOTIDE SEQUENCE [LARGE SCALE GENOMIC DNA]</scope>
    <source>
        <strain evidence="2 3">BCCO 10_0061</strain>
    </source>
</reference>
<evidence type="ECO:0000313" key="3">
    <source>
        <dbReference type="Proteomes" id="UP001285352"/>
    </source>
</evidence>
<keyword evidence="1" id="KW-0472">Membrane</keyword>